<dbReference type="SUPFAM" id="SSF56112">
    <property type="entry name" value="Protein kinase-like (PK-like)"/>
    <property type="match status" value="1"/>
</dbReference>
<sequence>MGFETKTQLHILAKEIAKETNFILGKEIYRGTYYSANNIRNLIFTGKYKNKPAVLKIYDDPRLTDEPVSQITFNRLNKSRILTAPKVYAHKIISPKEGWLIMEKLPEDGAFFTQPVKDKKEFADLYLEYRMSFPLKSTRPLVLAENLPADEFHIFRISRWLELANAKESSAILIGEKPLLDPNKFIPRFKTALSVIRKEFKKRKMIWCHGHFKPHELFKTADRKMYYLTDFAHSKMYPEGYEFGFIIWADWLMYADWKLSYSEWKRGVKDWLGVLRPIARKIGIKDFNNLMKASLVERIIGMILADICASERPVGEKRKRIDLAYHLLDDIFKKKI</sequence>
<proteinExistence type="predicted"/>
<organism evidence="1 2">
    <name type="scientific">Candidatus Portnoybacteria bacterium CG03_land_8_20_14_0_80_41_10</name>
    <dbReference type="NCBI Taxonomy" id="1974808"/>
    <lineage>
        <taxon>Bacteria</taxon>
        <taxon>Candidatus Portnoyibacteriota</taxon>
    </lineage>
</organism>
<dbReference type="Proteomes" id="UP000229894">
    <property type="component" value="Unassembled WGS sequence"/>
</dbReference>
<comment type="caution">
    <text evidence="1">The sequence shown here is derived from an EMBL/GenBank/DDBJ whole genome shotgun (WGS) entry which is preliminary data.</text>
</comment>
<evidence type="ECO:0008006" key="3">
    <source>
        <dbReference type="Google" id="ProtNLM"/>
    </source>
</evidence>
<dbReference type="AlphaFoldDB" id="A0A2M7BU97"/>
<dbReference type="EMBL" id="PEUX01000049">
    <property type="protein sequence ID" value="PIV10109.1"/>
    <property type="molecule type" value="Genomic_DNA"/>
</dbReference>
<evidence type="ECO:0000313" key="1">
    <source>
        <dbReference type="EMBL" id="PIV10109.1"/>
    </source>
</evidence>
<gene>
    <name evidence="1" type="ORF">COS49_02325</name>
</gene>
<dbReference type="InterPro" id="IPR011009">
    <property type="entry name" value="Kinase-like_dom_sf"/>
</dbReference>
<name>A0A2M7BU97_9BACT</name>
<accession>A0A2M7BU97</accession>
<protein>
    <recommendedName>
        <fullName evidence="3">Aminoglycoside phosphotransferase domain-containing protein</fullName>
    </recommendedName>
</protein>
<reference evidence="2" key="1">
    <citation type="submission" date="2017-09" db="EMBL/GenBank/DDBJ databases">
        <title>Depth-based differentiation of microbial function through sediment-hosted aquifers and enrichment of novel symbionts in the deep terrestrial subsurface.</title>
        <authorList>
            <person name="Probst A.J."/>
            <person name="Ladd B."/>
            <person name="Jarett J.K."/>
            <person name="Geller-Mcgrath D.E."/>
            <person name="Sieber C.M.K."/>
            <person name="Emerson J.B."/>
            <person name="Anantharaman K."/>
            <person name="Thomas B.C."/>
            <person name="Malmstrom R."/>
            <person name="Stieglmeier M."/>
            <person name="Klingl A."/>
            <person name="Woyke T."/>
            <person name="Ryan C.M."/>
            <person name="Banfield J.F."/>
        </authorList>
    </citation>
    <scope>NUCLEOTIDE SEQUENCE [LARGE SCALE GENOMIC DNA]</scope>
</reference>
<evidence type="ECO:0000313" key="2">
    <source>
        <dbReference type="Proteomes" id="UP000229894"/>
    </source>
</evidence>